<reference evidence="3" key="2">
    <citation type="journal article" date="2023" name="IMA Fungus">
        <title>Comparative genomic study of the Penicillium genus elucidates a diverse pangenome and 15 lateral gene transfer events.</title>
        <authorList>
            <person name="Petersen C."/>
            <person name="Sorensen T."/>
            <person name="Nielsen M.R."/>
            <person name="Sondergaard T.E."/>
            <person name="Sorensen J.L."/>
            <person name="Fitzpatrick D.A."/>
            <person name="Frisvad J.C."/>
            <person name="Nielsen K.L."/>
        </authorList>
    </citation>
    <scope>NUCLEOTIDE SEQUENCE</scope>
    <source>
        <strain evidence="3">IBT 35673</strain>
    </source>
</reference>
<reference evidence="3" key="1">
    <citation type="submission" date="2022-12" db="EMBL/GenBank/DDBJ databases">
        <authorList>
            <person name="Petersen C."/>
        </authorList>
    </citation>
    <scope>NUCLEOTIDE SEQUENCE</scope>
    <source>
        <strain evidence="3">IBT 35673</strain>
    </source>
</reference>
<protein>
    <submittedName>
        <fullName evidence="3">Helicase C-terminal</fullName>
    </submittedName>
</protein>
<keyword evidence="2" id="KW-1133">Transmembrane helix</keyword>
<feature type="compositionally biased region" description="Acidic residues" evidence="1">
    <location>
        <begin position="315"/>
        <end position="330"/>
    </location>
</feature>
<organism evidence="3 4">
    <name type="scientific">Penicillium brevicompactum</name>
    <dbReference type="NCBI Taxonomy" id="5074"/>
    <lineage>
        <taxon>Eukaryota</taxon>
        <taxon>Fungi</taxon>
        <taxon>Dikarya</taxon>
        <taxon>Ascomycota</taxon>
        <taxon>Pezizomycotina</taxon>
        <taxon>Eurotiomycetes</taxon>
        <taxon>Eurotiomycetidae</taxon>
        <taxon>Eurotiales</taxon>
        <taxon>Aspergillaceae</taxon>
        <taxon>Penicillium</taxon>
    </lineage>
</organism>
<feature type="region of interest" description="Disordered" evidence="1">
    <location>
        <begin position="307"/>
        <end position="336"/>
    </location>
</feature>
<proteinExistence type="predicted"/>
<gene>
    <name evidence="3" type="ORF">N7452_010975</name>
</gene>
<feature type="region of interest" description="Disordered" evidence="1">
    <location>
        <begin position="1"/>
        <end position="22"/>
    </location>
</feature>
<evidence type="ECO:0000256" key="2">
    <source>
        <dbReference type="SAM" id="Phobius"/>
    </source>
</evidence>
<evidence type="ECO:0000313" key="4">
    <source>
        <dbReference type="Proteomes" id="UP001147695"/>
    </source>
</evidence>
<keyword evidence="3" id="KW-0547">Nucleotide-binding</keyword>
<name>A0A9W9Q593_PENBR</name>
<feature type="region of interest" description="Disordered" evidence="1">
    <location>
        <begin position="389"/>
        <end position="427"/>
    </location>
</feature>
<comment type="caution">
    <text evidence="3">The sequence shown here is derived from an EMBL/GenBank/DDBJ whole genome shotgun (WGS) entry which is preliminary data.</text>
</comment>
<dbReference type="GO" id="GO:0004386">
    <property type="term" value="F:helicase activity"/>
    <property type="evidence" value="ECO:0007669"/>
    <property type="project" value="UniProtKB-KW"/>
</dbReference>
<dbReference type="Proteomes" id="UP001147695">
    <property type="component" value="Unassembled WGS sequence"/>
</dbReference>
<dbReference type="AlphaFoldDB" id="A0A9W9Q593"/>
<keyword evidence="3" id="KW-0378">Hydrolase</keyword>
<sequence length="427" mass="48398">MVNRKSTSGPDEPVRPTKATKTANTTVYSHQYNIPLPREALEGELLGDKAAAIPIKTMGGQKAKRELQEPIPVNIDGPVHPYNWMSYSNNESGETGLAAYLLFRHVKWLRRLVISWPILIMFSLYGTWSRGLTKLAPLEILGNESKRNVVTAVTDPMKTWPVNGEVDASGTLICLPHEKSRLHKNYQMAWILVGVVHLCRHYNDLGDERNHSLNKWGRWEFMKQWGVILSLEDLEIRMPQFGFWEDRGETALEAYNRAWEILKYLGEMLPGYPGDDYVFMGRADTWAKRMQTRQGMDEGFFTQQENLPPWMKDDWDSEDEWDEDEWDSDDEPHTEAGETELCATDLLLSWDDIGESKKSHDLALATNTGTEADAKTVRENPLKRKRLEKGNGTLIVDEGGDACREPPFKASAPPAKLPSLGGSVPRG</sequence>
<evidence type="ECO:0000313" key="3">
    <source>
        <dbReference type="EMBL" id="KAJ5322686.1"/>
    </source>
</evidence>
<keyword evidence="3" id="KW-0347">Helicase</keyword>
<keyword evidence="2" id="KW-0472">Membrane</keyword>
<feature type="transmembrane region" description="Helical" evidence="2">
    <location>
        <begin position="108"/>
        <end position="128"/>
    </location>
</feature>
<evidence type="ECO:0000256" key="1">
    <source>
        <dbReference type="SAM" id="MobiDB-lite"/>
    </source>
</evidence>
<keyword evidence="3" id="KW-0067">ATP-binding</keyword>
<accession>A0A9W9Q593</accession>
<dbReference type="EMBL" id="JAPZBQ010000006">
    <property type="protein sequence ID" value="KAJ5322686.1"/>
    <property type="molecule type" value="Genomic_DNA"/>
</dbReference>
<keyword evidence="2" id="KW-0812">Transmembrane</keyword>